<dbReference type="Pfam" id="PF07991">
    <property type="entry name" value="KARI_N"/>
    <property type="match status" value="1"/>
</dbReference>
<comment type="catalytic activity">
    <reaction evidence="10">
        <text>(2R)-2,3-dihydroxy-3-methylbutanoate + NADP(+) = (2S)-2-acetolactate + NADPH + H(+)</text>
        <dbReference type="Rhea" id="RHEA:22068"/>
        <dbReference type="ChEBI" id="CHEBI:15378"/>
        <dbReference type="ChEBI" id="CHEBI:49072"/>
        <dbReference type="ChEBI" id="CHEBI:57783"/>
        <dbReference type="ChEBI" id="CHEBI:58349"/>
        <dbReference type="ChEBI" id="CHEBI:58476"/>
        <dbReference type="EC" id="1.1.1.383"/>
    </reaction>
</comment>
<evidence type="ECO:0000256" key="11">
    <source>
        <dbReference type="HAMAP-Rule" id="MF_00435"/>
    </source>
</evidence>
<evidence type="ECO:0000259" key="14">
    <source>
        <dbReference type="PROSITE" id="PS51851"/>
    </source>
</evidence>
<name>A0A4P2VAM6_9ARCH</name>
<evidence type="ECO:0000256" key="5">
    <source>
        <dbReference type="ARBA" id="ARBA00022723"/>
    </source>
</evidence>
<dbReference type="GO" id="GO:0009099">
    <property type="term" value="P:L-valine biosynthetic process"/>
    <property type="evidence" value="ECO:0007669"/>
    <property type="project" value="UniProtKB-UniRule"/>
</dbReference>
<comment type="cofactor">
    <cofactor evidence="11">
        <name>Mg(2+)</name>
        <dbReference type="ChEBI" id="CHEBI:18420"/>
    </cofactor>
    <text evidence="11">Binds 2 magnesium ions per subunit.</text>
</comment>
<evidence type="ECO:0000256" key="6">
    <source>
        <dbReference type="ARBA" id="ARBA00022842"/>
    </source>
</evidence>
<keyword evidence="16" id="KW-1185">Reference proteome</keyword>
<evidence type="ECO:0000259" key="13">
    <source>
        <dbReference type="PROSITE" id="PS51850"/>
    </source>
</evidence>
<dbReference type="SUPFAM" id="SSF51735">
    <property type="entry name" value="NAD(P)-binding Rossmann-fold domains"/>
    <property type="match status" value="1"/>
</dbReference>
<sequence length="328" mass="35988">MSKIYYDNDVSMEPILSRKVAVIGYGSQGRAQALNLRDSGVEVYVGLRRGGRSWSQASQDGFEPLPMEEAVRRADVVQILIPDLQQPSVYSSVIGPNLRKGAALGFAHAFNIHYGLIRPPGWADVFMVAPKSPGPRLRDEYVAGRGVPSLIAVAQDGSGKAKALALAYAKAIGSTRAGVMETTFKEEVETDLFGEQTVLVGGVTYLILRGFETLVEAGYQPEVAYFEVLNELKLIVDLIQSGGISHMLESVSETARYGGMTRGPRVIDERVRENMREVLKEIQSGEFAKEWAGDVDKSSAEMRRLVDAIKSHQIEKVGEQVRRLMKIG</sequence>
<dbReference type="PROSITE" id="PS51851">
    <property type="entry name" value="KARI_C"/>
    <property type="match status" value="1"/>
</dbReference>
<comment type="pathway">
    <text evidence="2 11">Amino-acid biosynthesis; L-isoleucine biosynthesis; L-isoleucine from 2-oxobutanoate: step 2/4.</text>
</comment>
<feature type="binding site" evidence="11">
    <location>
        <position position="48"/>
    </location>
    <ligand>
        <name>NADP(+)</name>
        <dbReference type="ChEBI" id="CHEBI:58349"/>
    </ligand>
</feature>
<dbReference type="EMBL" id="AP018732">
    <property type="protein sequence ID" value="BBE41534.1"/>
    <property type="molecule type" value="Genomic_DNA"/>
</dbReference>
<evidence type="ECO:0000313" key="16">
    <source>
        <dbReference type="Proteomes" id="UP000509448"/>
    </source>
</evidence>
<dbReference type="InterPro" id="IPR013116">
    <property type="entry name" value="KARI_N"/>
</dbReference>
<reference evidence="15 16" key="1">
    <citation type="journal article" date="2019" name="ISME J.">
        <title>Isolation and characterization of a thermophilic sulfur- and iron-reducing thaumarchaeote from a terrestrial acidic hot spring.</title>
        <authorList>
            <person name="Kato S."/>
            <person name="Itoh T."/>
            <person name="Yuki M."/>
            <person name="Nagamori M."/>
            <person name="Ohnishi M."/>
            <person name="Uematsu K."/>
            <person name="Suzuki K."/>
            <person name="Takashina T."/>
            <person name="Ohkuma M."/>
        </authorList>
    </citation>
    <scope>NUCLEOTIDE SEQUENCE [LARGE SCALE GENOMIC DNA]</scope>
    <source>
        <strain evidence="15 16">NAS-02</strain>
    </source>
</reference>
<feature type="binding site" evidence="11">
    <location>
        <position position="53"/>
    </location>
    <ligand>
        <name>NADP(+)</name>
        <dbReference type="ChEBI" id="CHEBI:58349"/>
    </ligand>
</feature>
<dbReference type="HAMAP" id="MF_00435">
    <property type="entry name" value="IlvC"/>
    <property type="match status" value="1"/>
</dbReference>
<organism evidence="15 16">
    <name type="scientific">Conexivisphaera calida</name>
    <dbReference type="NCBI Taxonomy" id="1874277"/>
    <lineage>
        <taxon>Archaea</taxon>
        <taxon>Nitrososphaerota</taxon>
        <taxon>Conexivisphaeria</taxon>
        <taxon>Conexivisphaerales</taxon>
        <taxon>Conexivisphaeraceae</taxon>
        <taxon>Conexivisphaera</taxon>
    </lineage>
</organism>
<dbReference type="SUPFAM" id="SSF48179">
    <property type="entry name" value="6-phosphogluconate dehydrogenase C-terminal domain-like"/>
    <property type="match status" value="1"/>
</dbReference>
<keyword evidence="11" id="KW-0521">NADP</keyword>
<feature type="binding site" evidence="11 12">
    <location>
        <position position="191"/>
    </location>
    <ligand>
        <name>Mg(2+)</name>
        <dbReference type="ChEBI" id="CHEBI:18420"/>
        <label>1</label>
    </ligand>
</feature>
<dbReference type="PIRSF" id="PIRSF000116">
    <property type="entry name" value="IlvC_gammaproteo"/>
    <property type="match status" value="1"/>
</dbReference>
<dbReference type="UniPathway" id="UPA00049">
    <property type="reaction ID" value="UER00060"/>
</dbReference>
<evidence type="ECO:0000313" key="15">
    <source>
        <dbReference type="EMBL" id="BBE41534.1"/>
    </source>
</evidence>
<dbReference type="EC" id="1.1.1.86" evidence="11"/>
<dbReference type="InterPro" id="IPR013023">
    <property type="entry name" value="KARI"/>
</dbReference>
<evidence type="ECO:0000256" key="2">
    <source>
        <dbReference type="ARBA" id="ARBA00004885"/>
    </source>
</evidence>
<dbReference type="PANTHER" id="PTHR21371:SF1">
    <property type="entry name" value="KETOL-ACID REDUCTOISOMERASE, MITOCHONDRIAL"/>
    <property type="match status" value="1"/>
</dbReference>
<dbReference type="RefSeq" id="WP_174447873.1">
    <property type="nucleotide sequence ID" value="NZ_AP018732.1"/>
</dbReference>
<evidence type="ECO:0000256" key="4">
    <source>
        <dbReference type="ARBA" id="ARBA00022605"/>
    </source>
</evidence>
<dbReference type="InterPro" id="IPR014359">
    <property type="entry name" value="KARI_prok"/>
</dbReference>
<dbReference type="FunFam" id="3.40.50.720:FF:000023">
    <property type="entry name" value="Ketol-acid reductoisomerase (NADP(+))"/>
    <property type="match status" value="1"/>
</dbReference>
<dbReference type="PROSITE" id="PS51850">
    <property type="entry name" value="KARI_N"/>
    <property type="match status" value="1"/>
</dbReference>
<dbReference type="UniPathway" id="UPA00047">
    <property type="reaction ID" value="UER00056"/>
</dbReference>
<comment type="pathway">
    <text evidence="1 11">Amino-acid biosynthesis; L-valine biosynthesis; L-valine from pyruvate: step 2/4.</text>
</comment>
<feature type="active site" evidence="11">
    <location>
        <position position="108"/>
    </location>
</feature>
<feature type="domain" description="KARI N-terminal Rossmann" evidence="13">
    <location>
        <begin position="2"/>
        <end position="182"/>
    </location>
</feature>
<dbReference type="InterPro" id="IPR008927">
    <property type="entry name" value="6-PGluconate_DH-like_C_sf"/>
</dbReference>
<evidence type="ECO:0000256" key="3">
    <source>
        <dbReference type="ARBA" id="ARBA00010318"/>
    </source>
</evidence>
<keyword evidence="8 11" id="KW-0100">Branched-chain amino acid biosynthesis</keyword>
<keyword evidence="15" id="KW-0413">Isomerase</keyword>
<dbReference type="GO" id="GO:0016853">
    <property type="term" value="F:isomerase activity"/>
    <property type="evidence" value="ECO:0007669"/>
    <property type="project" value="UniProtKB-KW"/>
</dbReference>
<evidence type="ECO:0000256" key="8">
    <source>
        <dbReference type="ARBA" id="ARBA00023304"/>
    </source>
</evidence>
<comment type="caution">
    <text evidence="11">Lacks conserved residue(s) required for the propagation of feature annotation.</text>
</comment>
<evidence type="ECO:0000256" key="12">
    <source>
        <dbReference type="PROSITE-ProRule" id="PRU01198"/>
    </source>
</evidence>
<feature type="binding site" evidence="11 12">
    <location>
        <position position="191"/>
    </location>
    <ligand>
        <name>Mg(2+)</name>
        <dbReference type="ChEBI" id="CHEBI:18420"/>
        <label>2</label>
    </ligand>
</feature>
<keyword evidence="4 11" id="KW-0028">Amino-acid biosynthesis</keyword>
<dbReference type="PANTHER" id="PTHR21371">
    <property type="entry name" value="KETOL-ACID REDUCTOISOMERASE, MITOCHONDRIAL"/>
    <property type="match status" value="1"/>
</dbReference>
<gene>
    <name evidence="11" type="primary">ilvC</name>
    <name evidence="15" type="ORF">NAS2_0128</name>
</gene>
<dbReference type="OrthoDB" id="6064at2157"/>
<dbReference type="InterPro" id="IPR000506">
    <property type="entry name" value="KARI_C"/>
</dbReference>
<comment type="similarity">
    <text evidence="3 11 12">Belongs to the ketol-acid reductoisomerase family.</text>
</comment>
<dbReference type="NCBIfam" id="TIGR00465">
    <property type="entry name" value="ilvC"/>
    <property type="match status" value="1"/>
</dbReference>
<comment type="function">
    <text evidence="11">Involved in the biosynthesis of branched-chain amino acids (BCAA). Catalyzes an alkyl-migration followed by a ketol-acid reduction of (S)-2-acetolactate (S2AL) to yield (R)-2,3-dihydroxy-isovalerate. In the isomerase reaction, S2AL is rearranged via a Mg-dependent methyl migration to produce 3-hydroxy-3-methyl-2-ketobutyrate (HMKB). In the reductase reaction, this 2-ketoacid undergoes a metal-dependent reduction by NADPH to yield (R)-2,3-dihydroxy-isovalerate.</text>
</comment>
<dbReference type="Proteomes" id="UP000509448">
    <property type="component" value="Chromosome"/>
</dbReference>
<dbReference type="GO" id="GO:0009097">
    <property type="term" value="P:isoleucine biosynthetic process"/>
    <property type="evidence" value="ECO:0007669"/>
    <property type="project" value="UniProtKB-UniRule"/>
</dbReference>
<evidence type="ECO:0000256" key="7">
    <source>
        <dbReference type="ARBA" id="ARBA00023002"/>
    </source>
</evidence>
<dbReference type="Gene3D" id="3.40.50.720">
    <property type="entry name" value="NAD(P)-binding Rossmann-like Domain"/>
    <property type="match status" value="1"/>
</dbReference>
<comment type="catalytic activity">
    <reaction evidence="11">
        <text>(2R,3R)-2,3-dihydroxy-3-methylpentanoate + NADP(+) = (S)-2-ethyl-2-hydroxy-3-oxobutanoate + NADPH + H(+)</text>
        <dbReference type="Rhea" id="RHEA:13493"/>
        <dbReference type="ChEBI" id="CHEBI:15378"/>
        <dbReference type="ChEBI" id="CHEBI:49256"/>
        <dbReference type="ChEBI" id="CHEBI:49258"/>
        <dbReference type="ChEBI" id="CHEBI:57783"/>
        <dbReference type="ChEBI" id="CHEBI:58349"/>
        <dbReference type="EC" id="1.1.1.86"/>
    </reaction>
</comment>
<protein>
    <recommendedName>
        <fullName evidence="11">Ketol-acid reductoisomerase (NADP(+))</fullName>
        <shortName evidence="11">KARI</shortName>
        <ecNumber evidence="11">1.1.1.86</ecNumber>
    </recommendedName>
    <alternativeName>
        <fullName evidence="11">Acetohydroxy-acid isomeroreductase</fullName>
        <shortName evidence="11">AHIR</shortName>
    </alternativeName>
    <alternativeName>
        <fullName evidence="11">Alpha-keto-beta-hydroxylacyl reductoisomerase</fullName>
    </alternativeName>
</protein>
<dbReference type="GO" id="GO:0000287">
    <property type="term" value="F:magnesium ion binding"/>
    <property type="evidence" value="ECO:0007669"/>
    <property type="project" value="UniProtKB-UniRule"/>
</dbReference>
<accession>A0A4P2VAM6</accession>
<dbReference type="GO" id="GO:0050661">
    <property type="term" value="F:NADP binding"/>
    <property type="evidence" value="ECO:0007669"/>
    <property type="project" value="InterPro"/>
</dbReference>
<keyword evidence="6 11" id="KW-0460">Magnesium</keyword>
<evidence type="ECO:0000256" key="9">
    <source>
        <dbReference type="ARBA" id="ARBA00050504"/>
    </source>
</evidence>
<dbReference type="Pfam" id="PF01450">
    <property type="entry name" value="KARI_C"/>
    <property type="match status" value="1"/>
</dbReference>
<evidence type="ECO:0000256" key="1">
    <source>
        <dbReference type="ARBA" id="ARBA00004864"/>
    </source>
</evidence>
<keyword evidence="7 11" id="KW-0560">Oxidoreductase</keyword>
<comment type="catalytic activity">
    <reaction evidence="11">
        <text>(2R)-2,3-dihydroxy-3-methylbutanoate + NADP(+) = (2S)-2-acetolactate + NADPH + H(+)</text>
        <dbReference type="Rhea" id="RHEA:22068"/>
        <dbReference type="ChEBI" id="CHEBI:15378"/>
        <dbReference type="ChEBI" id="CHEBI:49072"/>
        <dbReference type="ChEBI" id="CHEBI:57783"/>
        <dbReference type="ChEBI" id="CHEBI:58349"/>
        <dbReference type="ChEBI" id="CHEBI:58476"/>
        <dbReference type="EC" id="1.1.1.86"/>
    </reaction>
</comment>
<keyword evidence="5 11" id="KW-0479">Metal-binding</keyword>
<comment type="catalytic activity">
    <reaction evidence="9">
        <text>(2R)-2,3-dihydroxy-3-methylbutanoate + NAD(+) = (2S)-2-acetolactate + NADH + H(+)</text>
        <dbReference type="Rhea" id="RHEA:30627"/>
        <dbReference type="ChEBI" id="CHEBI:15378"/>
        <dbReference type="ChEBI" id="CHEBI:49072"/>
        <dbReference type="ChEBI" id="CHEBI:57540"/>
        <dbReference type="ChEBI" id="CHEBI:57945"/>
        <dbReference type="ChEBI" id="CHEBI:58476"/>
        <dbReference type="EC" id="1.1.1.383"/>
    </reaction>
</comment>
<dbReference type="GO" id="GO:0004455">
    <property type="term" value="F:ketol-acid reductoisomerase activity"/>
    <property type="evidence" value="ECO:0007669"/>
    <property type="project" value="UniProtKB-UniRule"/>
</dbReference>
<dbReference type="NCBIfam" id="NF004017">
    <property type="entry name" value="PRK05479.1"/>
    <property type="match status" value="1"/>
</dbReference>
<evidence type="ECO:0000256" key="10">
    <source>
        <dbReference type="ARBA" id="ARBA00052344"/>
    </source>
</evidence>
<feature type="binding site" evidence="11">
    <location>
        <begin position="25"/>
        <end position="28"/>
    </location>
    <ligand>
        <name>NADP(+)</name>
        <dbReference type="ChEBI" id="CHEBI:58349"/>
    </ligand>
</feature>
<feature type="binding site" evidence="11 12">
    <location>
        <position position="227"/>
    </location>
    <ligand>
        <name>Mg(2+)</name>
        <dbReference type="ChEBI" id="CHEBI:18420"/>
        <label>2</label>
    </ligand>
</feature>
<feature type="binding site" evidence="11">
    <location>
        <position position="134"/>
    </location>
    <ligand>
        <name>NADP(+)</name>
        <dbReference type="ChEBI" id="CHEBI:58349"/>
    </ligand>
</feature>
<dbReference type="KEGG" id="ccai:NAS2_0128"/>
<feature type="binding site" evidence="11 12">
    <location>
        <position position="195"/>
    </location>
    <ligand>
        <name>Mg(2+)</name>
        <dbReference type="ChEBI" id="CHEBI:18420"/>
        <label>1</label>
    </ligand>
</feature>
<dbReference type="InterPro" id="IPR036291">
    <property type="entry name" value="NAD(P)-bd_dom_sf"/>
</dbReference>
<feature type="domain" description="KARI C-terminal knotted" evidence="14">
    <location>
        <begin position="183"/>
        <end position="328"/>
    </location>
</feature>
<dbReference type="AlphaFoldDB" id="A0A4P2VAM6"/>
<feature type="binding site" evidence="11 12">
    <location>
        <position position="231"/>
    </location>
    <ligand>
        <name>Mg(2+)</name>
        <dbReference type="ChEBI" id="CHEBI:18420"/>
        <label>2</label>
    </ligand>
</feature>
<dbReference type="Gene3D" id="6.10.240.10">
    <property type="match status" value="1"/>
</dbReference>
<feature type="binding site" evidence="11 12">
    <location>
        <position position="252"/>
    </location>
    <ligand>
        <name>substrate</name>
    </ligand>
</feature>
<proteinExistence type="inferred from homology"/>
<dbReference type="GeneID" id="55583948"/>